<dbReference type="Pfam" id="PF00225">
    <property type="entry name" value="Kinesin"/>
    <property type="match status" value="1"/>
</dbReference>
<evidence type="ECO:0000256" key="9">
    <source>
        <dbReference type="PROSITE-ProRule" id="PRU00283"/>
    </source>
</evidence>
<dbReference type="GO" id="GO:0007018">
    <property type="term" value="P:microtubule-based movement"/>
    <property type="evidence" value="ECO:0007669"/>
    <property type="project" value="InterPro"/>
</dbReference>
<keyword evidence="8" id="KW-0206">Cytoskeleton</keyword>
<dbReference type="PROSITE" id="PS50067">
    <property type="entry name" value="KINESIN_MOTOR_2"/>
    <property type="match status" value="1"/>
</dbReference>
<evidence type="ECO:0000256" key="4">
    <source>
        <dbReference type="ARBA" id="ARBA00022741"/>
    </source>
</evidence>
<feature type="binding site" evidence="9">
    <location>
        <begin position="103"/>
        <end position="110"/>
    </location>
    <ligand>
        <name>ATP</name>
        <dbReference type="ChEBI" id="CHEBI:30616"/>
    </ligand>
</feature>
<dbReference type="PROSITE" id="PS50195">
    <property type="entry name" value="PX"/>
    <property type="match status" value="1"/>
</dbReference>
<dbReference type="GO" id="GO:0035091">
    <property type="term" value="F:phosphatidylinositol binding"/>
    <property type="evidence" value="ECO:0007669"/>
    <property type="project" value="InterPro"/>
</dbReference>
<dbReference type="FunFam" id="2.60.200.20:FF:000005">
    <property type="entry name" value="Kinesin family member 16B"/>
    <property type="match status" value="1"/>
</dbReference>
<dbReference type="InterPro" id="IPR001683">
    <property type="entry name" value="PX_dom"/>
</dbReference>
<feature type="coiled-coil region" evidence="10">
    <location>
        <begin position="624"/>
        <end position="785"/>
    </location>
</feature>
<dbReference type="PRINTS" id="PR00380">
    <property type="entry name" value="KINESINHEAVY"/>
</dbReference>
<keyword evidence="4 9" id="KW-0547">Nucleotide-binding</keyword>
<feature type="domain" description="Kinesin motor" evidence="12">
    <location>
        <begin position="3"/>
        <end position="352"/>
    </location>
</feature>
<evidence type="ECO:0000259" key="12">
    <source>
        <dbReference type="PROSITE" id="PS50067"/>
    </source>
</evidence>
<keyword evidence="7 9" id="KW-0505">Motor protein</keyword>
<dbReference type="PANTHER" id="PTHR47117:SF6">
    <property type="entry name" value="KINESIN-LIKE PROTEIN KIF16B"/>
    <property type="match status" value="1"/>
</dbReference>
<dbReference type="SUPFAM" id="SSF49879">
    <property type="entry name" value="SMAD/FHA domain"/>
    <property type="match status" value="1"/>
</dbReference>
<dbReference type="InterPro" id="IPR036961">
    <property type="entry name" value="Kinesin_motor_dom_sf"/>
</dbReference>
<organism evidence="14">
    <name type="scientific">Amblyomma aureolatum</name>
    <dbReference type="NCBI Taxonomy" id="187763"/>
    <lineage>
        <taxon>Eukaryota</taxon>
        <taxon>Metazoa</taxon>
        <taxon>Ecdysozoa</taxon>
        <taxon>Arthropoda</taxon>
        <taxon>Chelicerata</taxon>
        <taxon>Arachnida</taxon>
        <taxon>Acari</taxon>
        <taxon>Parasitiformes</taxon>
        <taxon>Ixodida</taxon>
        <taxon>Ixodoidea</taxon>
        <taxon>Ixodidae</taxon>
        <taxon>Amblyomminae</taxon>
        <taxon>Amblyomma</taxon>
    </lineage>
</organism>
<dbReference type="SMART" id="SM00312">
    <property type="entry name" value="PX"/>
    <property type="match status" value="1"/>
</dbReference>
<evidence type="ECO:0000256" key="6">
    <source>
        <dbReference type="ARBA" id="ARBA00023054"/>
    </source>
</evidence>
<dbReference type="Gene3D" id="3.40.850.10">
    <property type="entry name" value="Kinesin motor domain"/>
    <property type="match status" value="1"/>
</dbReference>
<dbReference type="Gene3D" id="3.30.1520.10">
    <property type="entry name" value="Phox-like domain"/>
    <property type="match status" value="1"/>
</dbReference>
<dbReference type="PROSITE" id="PS00411">
    <property type="entry name" value="KINESIN_MOTOR_1"/>
    <property type="match status" value="1"/>
</dbReference>
<dbReference type="InterPro" id="IPR019821">
    <property type="entry name" value="Kinesin_motor_CS"/>
</dbReference>
<dbReference type="InterPro" id="IPR008984">
    <property type="entry name" value="SMAD_FHA_dom_sf"/>
</dbReference>
<dbReference type="FunFam" id="3.40.850.10:FF:000021">
    <property type="entry name" value="kinesin-like protein KIF16B isoform X1"/>
    <property type="match status" value="1"/>
</dbReference>
<keyword evidence="6 10" id="KW-0175">Coiled coil</keyword>
<keyword evidence="3" id="KW-0597">Phosphoprotein</keyword>
<dbReference type="CDD" id="cd01365">
    <property type="entry name" value="KISc_KIF1A_KIF1B"/>
    <property type="match status" value="1"/>
</dbReference>
<evidence type="ECO:0000313" key="14">
    <source>
        <dbReference type="EMBL" id="JAT97708.1"/>
    </source>
</evidence>
<reference evidence="14" key="1">
    <citation type="journal article" date="2017" name="Front. Cell. Infect. Microbiol.">
        <title>The Distinct Transcriptional Response of the Midgut of Amblyomma sculptum and Amblyomma aureolatum Ticks to Rickettsia rickettsii Correlates to Their Differences in Susceptibility to Infection.</title>
        <authorList>
            <person name="Martins L.A."/>
            <person name="Galletti M.F.B.M."/>
            <person name="Ribeiro J.M."/>
            <person name="Fujita A."/>
            <person name="Costa F.B."/>
            <person name="Labruna M.B."/>
            <person name="Daffre S."/>
            <person name="Fogaca A.C."/>
        </authorList>
    </citation>
    <scope>NUCLEOTIDE SEQUENCE</scope>
</reference>
<dbReference type="Pfam" id="PF00787">
    <property type="entry name" value="PX"/>
    <property type="match status" value="1"/>
</dbReference>
<proteinExistence type="evidence at transcript level"/>
<evidence type="ECO:0000256" key="5">
    <source>
        <dbReference type="ARBA" id="ARBA00022840"/>
    </source>
</evidence>
<feature type="domain" description="PX" evidence="13">
    <location>
        <begin position="1246"/>
        <end position="1380"/>
    </location>
</feature>
<dbReference type="InterPro" id="IPR027417">
    <property type="entry name" value="P-loop_NTPase"/>
</dbReference>
<dbReference type="GO" id="GO:0005856">
    <property type="term" value="C:cytoskeleton"/>
    <property type="evidence" value="ECO:0007669"/>
    <property type="project" value="UniProtKB-SubCell"/>
</dbReference>
<dbReference type="SUPFAM" id="SSF52540">
    <property type="entry name" value="P-loop containing nucleoside triphosphate hydrolases"/>
    <property type="match status" value="1"/>
</dbReference>
<dbReference type="InterPro" id="IPR000253">
    <property type="entry name" value="FHA_dom"/>
</dbReference>
<evidence type="ECO:0000256" key="7">
    <source>
        <dbReference type="ARBA" id="ARBA00023175"/>
    </source>
</evidence>
<evidence type="ECO:0000259" key="13">
    <source>
        <dbReference type="PROSITE" id="PS50195"/>
    </source>
</evidence>
<comment type="similarity">
    <text evidence="9">Belongs to the TRAFAC class myosin-kinesin ATPase superfamily. Kinesin family.</text>
</comment>
<dbReference type="SMART" id="SM00129">
    <property type="entry name" value="KISc"/>
    <property type="match status" value="1"/>
</dbReference>
<evidence type="ECO:0000256" key="8">
    <source>
        <dbReference type="ARBA" id="ARBA00023212"/>
    </source>
</evidence>
<comment type="subcellular location">
    <subcellularLocation>
        <location evidence="1">Cytoplasm</location>
        <location evidence="1">Cytoskeleton</location>
    </subcellularLocation>
</comment>
<dbReference type="GO" id="GO:0005737">
    <property type="term" value="C:cytoplasm"/>
    <property type="evidence" value="ECO:0007669"/>
    <property type="project" value="UniProtKB-ARBA"/>
</dbReference>
<dbReference type="GO" id="GO:0008017">
    <property type="term" value="F:microtubule binding"/>
    <property type="evidence" value="ECO:0007669"/>
    <property type="project" value="InterPro"/>
</dbReference>
<evidence type="ECO:0000256" key="10">
    <source>
        <dbReference type="SAM" id="Coils"/>
    </source>
</evidence>
<protein>
    <submittedName>
        <fullName evidence="14">Putative kinesin-like protein</fullName>
    </submittedName>
</protein>
<dbReference type="CDD" id="cd22708">
    <property type="entry name" value="FHA_KIF16"/>
    <property type="match status" value="1"/>
</dbReference>
<sequence length="1380" mass="156686">MASVKVAVRARPFNQREIDMKSGEIIQMEGNKTSIENLKVSPQAGAEELGRERIKEFTFDYSYWSVNSRDPHFVTQEQVFNDLGQEVVDNAFEGYNACIFAYGQTGSGKTFTMMGSADNEGLIPRICQAMYTRMKLGQNSGTTFRTEVSYLEIYNEKVKDLLKRESTQHNLRVREHPKLGPYVQDLSRHLVMDYSDVEELMARGNSHRTTASTAMNDVSSRSHAIFTLNFTQAKFIRDLPSETVSKVNLVDLAGSERADSTKATGQRLKEGGHINKSLVTLGTVISALAELSTSHSKKRVFIPYRDSVLTWLLRDSLGGNSKTIMIATISPAECNYGETLSTLRYANRAKNIINKPTINEDPNVKLIKELREEIARLRSRVGGDDSSTQVMEKLQENEARVKFLTEEWTEKWKETHKILKEQKTLGLRMSGQGVVLDSERPHLIGLGDDILSTGVVLYHLKDGKTLIGTENATTKQDIVLSGLGIQDEHCSIELVDGGATLYPNPNSECCINTMPVDKPTRLTQGCVVLLGSTNVFRYNDPAEVHKLRKEKERRSLVNLSHLSFLSRSAGDMSKSTESIYGNGFESREDGAEKTVDLSMRKLLEKQSSNHEEQQLNGAVIAPLSKEQEAVEAQLSQKREELRQLQEKTEELKRMADEAHRKAEEEQTKLEKVTEELRRHLEKQASEEQGSVQRIVQLQQELRYLTAKEKEVRENFEQLKSRLQQERVYVLSKLETEQSRLYDEIKSLEMKEQDLKEAISKQQQELARVEEEVNQKKDEYSSQTNLLQDEIRLLRGELDLSTTQASENWRSLLSLISGARDDVPLPKNTADLENIVETIRQQLADRKHAQLAEIHEERQSIAGQIEALAEKQKLLQSFADDASPDEDGSGDGCSGGKHGRGEKASNGGPSSENGSGDKLSSDDSDSEEVSTLVKGRLTFVGEEVRKLQEEEQALGRKEEDVEVGWRHNLDTLDSLLPLLESMVEDLDKLEGCISEKEQDVADIESSVNKCDTKVKGIATEKENLEQQLQKVQDRKADADVEQKELKTSLNSLDDKMAFLAQQEEDILGTLKDQRQRVEEELAQYSNGNDHHLLDALGNGSQLSSPTAHNESFLLPRCDNLAPLTSSPMSNKLHHSSWDLHGLEDKYLIVEKELEARRKAFQSECEESDNDNVYLKQLRQMEIKHQEELLKLIKEKAENMKRRNSSIHTPPCDGPSVLPGRRQNITSRSLPILPTHPYMSFERGTEECPIRISIPSYTLRGSGSNAHIEYEVKVVVMDDSWTLYRRYKRFRELHDYMKLKYGRKVTLPYFPPKLLFGNKSQRLVEERRKMLEVYLIELVNICRRDLSCPLHRSIQGLCKQHMWEFAPFFRKGCFETSKHSTG</sequence>
<dbReference type="InterPro" id="IPR001752">
    <property type="entry name" value="Kinesin_motor_dom"/>
</dbReference>
<feature type="region of interest" description="Disordered" evidence="11">
    <location>
        <begin position="879"/>
        <end position="929"/>
    </location>
</feature>
<evidence type="ECO:0000256" key="2">
    <source>
        <dbReference type="ARBA" id="ARBA00022490"/>
    </source>
</evidence>
<feature type="compositionally biased region" description="Low complexity" evidence="11">
    <location>
        <begin position="904"/>
        <end position="917"/>
    </location>
</feature>
<keyword evidence="5 9" id="KW-0067">ATP-binding</keyword>
<accession>A0A1E1XEU5</accession>
<feature type="coiled-coil region" evidence="10">
    <location>
        <begin position="978"/>
        <end position="1086"/>
    </location>
</feature>
<dbReference type="InterPro" id="IPR036871">
    <property type="entry name" value="PX_dom_sf"/>
</dbReference>
<evidence type="ECO:0000256" key="1">
    <source>
        <dbReference type="ARBA" id="ARBA00004245"/>
    </source>
</evidence>
<dbReference type="GO" id="GO:0005524">
    <property type="term" value="F:ATP binding"/>
    <property type="evidence" value="ECO:0007669"/>
    <property type="project" value="UniProtKB-UniRule"/>
</dbReference>
<dbReference type="Gene3D" id="2.60.200.20">
    <property type="match status" value="1"/>
</dbReference>
<evidence type="ECO:0000256" key="3">
    <source>
        <dbReference type="ARBA" id="ARBA00022553"/>
    </source>
</evidence>
<dbReference type="EMBL" id="GFAC01001480">
    <property type="protein sequence ID" value="JAT97708.1"/>
    <property type="molecule type" value="mRNA"/>
</dbReference>
<keyword evidence="2" id="KW-0963">Cytoplasm</keyword>
<name>A0A1E1XEU5_9ACAR</name>
<dbReference type="GO" id="GO:0003777">
    <property type="term" value="F:microtubule motor activity"/>
    <property type="evidence" value="ECO:0007669"/>
    <property type="project" value="InterPro"/>
</dbReference>
<evidence type="ECO:0000256" key="11">
    <source>
        <dbReference type="SAM" id="MobiDB-lite"/>
    </source>
</evidence>
<dbReference type="PANTHER" id="PTHR47117">
    <property type="entry name" value="STAR-RELATED LIPID TRANSFER PROTEIN 9"/>
    <property type="match status" value="1"/>
</dbReference>
<dbReference type="Pfam" id="PF00498">
    <property type="entry name" value="FHA"/>
    <property type="match status" value="1"/>
</dbReference>
<feature type="coiled-coil region" evidence="10">
    <location>
        <begin position="1149"/>
        <end position="1201"/>
    </location>
</feature>
<dbReference type="SUPFAM" id="SSF64268">
    <property type="entry name" value="PX domain"/>
    <property type="match status" value="1"/>
</dbReference>